<accession>A0A0V0SH96</accession>
<evidence type="ECO:0000313" key="1">
    <source>
        <dbReference type="EMBL" id="KRX26140.1"/>
    </source>
</evidence>
<dbReference type="EMBL" id="JYDL01000009">
    <property type="protein sequence ID" value="KRX26140.1"/>
    <property type="molecule type" value="Genomic_DNA"/>
</dbReference>
<proteinExistence type="predicted"/>
<keyword evidence="2" id="KW-1185">Reference proteome</keyword>
<organism evidence="1 2">
    <name type="scientific">Trichinella nelsoni</name>
    <dbReference type="NCBI Taxonomy" id="6336"/>
    <lineage>
        <taxon>Eukaryota</taxon>
        <taxon>Metazoa</taxon>
        <taxon>Ecdysozoa</taxon>
        <taxon>Nematoda</taxon>
        <taxon>Enoplea</taxon>
        <taxon>Dorylaimia</taxon>
        <taxon>Trichinellida</taxon>
        <taxon>Trichinellidae</taxon>
        <taxon>Trichinella</taxon>
    </lineage>
</organism>
<reference evidence="1 2" key="1">
    <citation type="submission" date="2015-01" db="EMBL/GenBank/DDBJ databases">
        <title>Evolution of Trichinella species and genotypes.</title>
        <authorList>
            <person name="Korhonen P.K."/>
            <person name="Edoardo P."/>
            <person name="Giuseppe L.R."/>
            <person name="Gasser R.B."/>
        </authorList>
    </citation>
    <scope>NUCLEOTIDE SEQUENCE [LARGE SCALE GENOMIC DNA]</scope>
    <source>
        <strain evidence="1">ISS37</strain>
    </source>
</reference>
<comment type="caution">
    <text evidence="1">The sequence shown here is derived from an EMBL/GenBank/DDBJ whole genome shotgun (WGS) entry which is preliminary data.</text>
</comment>
<sequence length="165" mass="17445">MTPLWDSLSLVTSANQSLGQPVVPREDCQMLHGHRQGFSWLMRLCAATRPRGTSASISARNSSSCVSHTHNSSASCSSLTVRFPPCNSLAEERQFFANRRQGSSVVYAVIRSKVACPDVRTSPGGISGPCLGSSCLGDHVCCGPASHLGPCHHCFPAASFVTATP</sequence>
<gene>
    <name evidence="1" type="ORF">T07_7786</name>
</gene>
<dbReference type="Proteomes" id="UP000054630">
    <property type="component" value="Unassembled WGS sequence"/>
</dbReference>
<evidence type="ECO:0000313" key="2">
    <source>
        <dbReference type="Proteomes" id="UP000054630"/>
    </source>
</evidence>
<dbReference type="AlphaFoldDB" id="A0A0V0SH96"/>
<protein>
    <submittedName>
        <fullName evidence="1">Uncharacterized protein</fullName>
    </submittedName>
</protein>
<name>A0A0V0SH96_9BILA</name>